<dbReference type="Gramene" id="OPUNC10G17430.1">
    <property type="protein sequence ID" value="OPUNC10G17430.1"/>
    <property type="gene ID" value="OPUNC10G17430"/>
</dbReference>
<feature type="compositionally biased region" description="Basic residues" evidence="1">
    <location>
        <begin position="20"/>
        <end position="36"/>
    </location>
</feature>
<accession>A0A0E0MAY0</accession>
<keyword evidence="3" id="KW-1185">Reference proteome</keyword>
<dbReference type="AlphaFoldDB" id="A0A0E0MAY0"/>
<organism evidence="2">
    <name type="scientific">Oryza punctata</name>
    <name type="common">Red rice</name>
    <dbReference type="NCBI Taxonomy" id="4537"/>
    <lineage>
        <taxon>Eukaryota</taxon>
        <taxon>Viridiplantae</taxon>
        <taxon>Streptophyta</taxon>
        <taxon>Embryophyta</taxon>
        <taxon>Tracheophyta</taxon>
        <taxon>Spermatophyta</taxon>
        <taxon>Magnoliopsida</taxon>
        <taxon>Liliopsida</taxon>
        <taxon>Poales</taxon>
        <taxon>Poaceae</taxon>
        <taxon>BOP clade</taxon>
        <taxon>Oryzoideae</taxon>
        <taxon>Oryzeae</taxon>
        <taxon>Oryzinae</taxon>
        <taxon>Oryza</taxon>
    </lineage>
</organism>
<evidence type="ECO:0000313" key="2">
    <source>
        <dbReference type="EnsemblPlants" id="OPUNC10G17430.1"/>
    </source>
</evidence>
<feature type="region of interest" description="Disordered" evidence="1">
    <location>
        <begin position="20"/>
        <end position="110"/>
    </location>
</feature>
<proteinExistence type="predicted"/>
<feature type="compositionally biased region" description="Pro residues" evidence="1">
    <location>
        <begin position="38"/>
        <end position="57"/>
    </location>
</feature>
<name>A0A0E0MAY0_ORYPU</name>
<evidence type="ECO:0000313" key="3">
    <source>
        <dbReference type="Proteomes" id="UP000026962"/>
    </source>
</evidence>
<protein>
    <submittedName>
        <fullName evidence="2">Uncharacterized protein</fullName>
    </submittedName>
</protein>
<sequence>MPSSPLLRLPLPGRRAALFLRRRRCANPAAPRRRSGPPRTPATPPTASPLPPLPRPPLRQVRGPRERRRRRRPEALHRLSLTAAAPSAVAGEPPGSGATPARPCLCAGAP</sequence>
<reference evidence="2" key="1">
    <citation type="submission" date="2015-04" db="UniProtKB">
        <authorList>
            <consortium name="EnsemblPlants"/>
        </authorList>
    </citation>
    <scope>IDENTIFICATION</scope>
</reference>
<dbReference type="HOGENOM" id="CLU_2175100_0_0_1"/>
<reference evidence="2" key="2">
    <citation type="submission" date="2018-05" db="EMBL/GenBank/DDBJ databases">
        <title>OpunRS2 (Oryza punctata Reference Sequence Version 2).</title>
        <authorList>
            <person name="Zhang J."/>
            <person name="Kudrna D."/>
            <person name="Lee S."/>
            <person name="Talag J."/>
            <person name="Welchert J."/>
            <person name="Wing R.A."/>
        </authorList>
    </citation>
    <scope>NUCLEOTIDE SEQUENCE [LARGE SCALE GENOMIC DNA]</scope>
</reference>
<dbReference type="Proteomes" id="UP000026962">
    <property type="component" value="Chromosome 10"/>
</dbReference>
<evidence type="ECO:0000256" key="1">
    <source>
        <dbReference type="SAM" id="MobiDB-lite"/>
    </source>
</evidence>
<dbReference type="EnsemblPlants" id="OPUNC10G17430.1">
    <property type="protein sequence ID" value="OPUNC10G17430.1"/>
    <property type="gene ID" value="OPUNC10G17430"/>
</dbReference>